<gene>
    <name evidence="2" type="ORF">I6G80_19550</name>
</gene>
<dbReference type="Proteomes" id="UP000595038">
    <property type="component" value="Chromosome"/>
</dbReference>
<sequence>MYPNSPTHTEELIDLIEKNAPGENKDPNTEIIMQLISKHDPSLMLEGVRYYLNESDITNRQQYYWRDGKKIIDSEGVKPNNKIPHGWHKLLVDQKTQYLVGKPITFGSKNKTLLKYVNELADEEFDDTMNELVKNASNKGIEWLHPFINEEGEFDYVIFPAEEIIAVYDNTKSRRLLYAIRYYEIEDFEGNKQKKVELYMTEKVYYYVEENGSLIPDYSYGEENPVSYFYTVNKEENTKEGYGWGRVPLIPFRNNTESVSDLTFYKDLIDNYDRIVSDNANSFDEIQELIYILRGYNGEDLSEFVDNLRYYRAVKVDGEGSGVDTLSSDVPIDSADKHLDRLEDNIFRFGQGVNNSPDKFGNAPSGVALENLYALLDLKANATERKFRKALQEFFWFFTEFLRIKKLGEFDYKEIQMTFNRSKITNQLEKVQMINQSPDLSRETRLAYHPFVDDVEAELERIETEETEYGKNLSSLAAEDEEGGEEDEPE</sequence>
<dbReference type="InterPro" id="IPR006428">
    <property type="entry name" value="Portal_SPP1-type"/>
</dbReference>
<feature type="compositionally biased region" description="Acidic residues" evidence="1">
    <location>
        <begin position="478"/>
        <end position="490"/>
    </location>
</feature>
<dbReference type="NCBIfam" id="TIGR01538">
    <property type="entry name" value="portal_SPP1"/>
    <property type="match status" value="1"/>
</dbReference>
<evidence type="ECO:0000313" key="3">
    <source>
        <dbReference type="Proteomes" id="UP000595038"/>
    </source>
</evidence>
<dbReference type="EMBL" id="CP065647">
    <property type="protein sequence ID" value="QPR75078.1"/>
    <property type="molecule type" value="Genomic_DNA"/>
</dbReference>
<dbReference type="Pfam" id="PF05133">
    <property type="entry name" value="SPP1_portal"/>
    <property type="match status" value="1"/>
</dbReference>
<proteinExistence type="predicted"/>
<organism evidence="2 3">
    <name type="scientific">Bacillus licheniformis</name>
    <dbReference type="NCBI Taxonomy" id="1402"/>
    <lineage>
        <taxon>Bacteria</taxon>
        <taxon>Bacillati</taxon>
        <taxon>Bacillota</taxon>
        <taxon>Bacilli</taxon>
        <taxon>Bacillales</taxon>
        <taxon>Bacillaceae</taxon>
        <taxon>Bacillus</taxon>
    </lineage>
</organism>
<evidence type="ECO:0000313" key="2">
    <source>
        <dbReference type="EMBL" id="QPR75078.1"/>
    </source>
</evidence>
<protein>
    <submittedName>
        <fullName evidence="2">Phage portal protein</fullName>
    </submittedName>
</protein>
<dbReference type="InterPro" id="IPR021145">
    <property type="entry name" value="Portal_protein_SPP1_Gp6-like"/>
</dbReference>
<accession>A0AB37GRP0</accession>
<dbReference type="AlphaFoldDB" id="A0AB37GRP0"/>
<evidence type="ECO:0000256" key="1">
    <source>
        <dbReference type="SAM" id="MobiDB-lite"/>
    </source>
</evidence>
<name>A0AB37GRP0_BACLI</name>
<feature type="region of interest" description="Disordered" evidence="1">
    <location>
        <begin position="463"/>
        <end position="490"/>
    </location>
</feature>
<reference evidence="2 3" key="1">
    <citation type="submission" date="2020-12" db="EMBL/GenBank/DDBJ databases">
        <title>FDA dAtabase for Regulatory Grade micrObial Sequences (FDA-ARGOS): Supporting development and validation of Infectious Disease Dx tests.</title>
        <authorList>
            <person name="Nelson B."/>
            <person name="Plummer A."/>
            <person name="Tallon L."/>
            <person name="Sadzewicz L."/>
            <person name="Zhao X."/>
            <person name="Boylan J."/>
            <person name="Ott S."/>
            <person name="Bowen H."/>
            <person name="Vavikolanu K."/>
            <person name="Mehta A."/>
            <person name="Aluvathingal J."/>
            <person name="Nadendla S."/>
            <person name="Myers T."/>
            <person name="Yan Y."/>
            <person name="Sichtig H."/>
        </authorList>
    </citation>
    <scope>NUCLEOTIDE SEQUENCE [LARGE SCALE GENOMIC DNA]</scope>
    <source>
        <strain evidence="2 3">FDAARGOS_923</strain>
    </source>
</reference>